<reference evidence="3" key="3">
    <citation type="submission" date="2025-08" db="UniProtKB">
        <authorList>
            <consortium name="RefSeq"/>
        </authorList>
    </citation>
    <scope>IDENTIFICATION</scope>
    <source>
        <tissue evidence="3">Whole organism</tissue>
    </source>
</reference>
<organism evidence="2 3">
    <name type="scientific">Drosophila arizonae</name>
    <name type="common">Fruit fly</name>
    <dbReference type="NCBI Taxonomy" id="7263"/>
    <lineage>
        <taxon>Eukaryota</taxon>
        <taxon>Metazoa</taxon>
        <taxon>Ecdysozoa</taxon>
        <taxon>Arthropoda</taxon>
        <taxon>Hexapoda</taxon>
        <taxon>Insecta</taxon>
        <taxon>Pterygota</taxon>
        <taxon>Neoptera</taxon>
        <taxon>Endopterygota</taxon>
        <taxon>Diptera</taxon>
        <taxon>Brachycera</taxon>
        <taxon>Muscomorpha</taxon>
        <taxon>Ephydroidea</taxon>
        <taxon>Drosophilidae</taxon>
        <taxon>Drosophila</taxon>
    </lineage>
</organism>
<feature type="region of interest" description="Disordered" evidence="1">
    <location>
        <begin position="240"/>
        <end position="261"/>
    </location>
</feature>
<reference evidence="2" key="1">
    <citation type="journal article" date="1997" name="Nucleic Acids Res.">
        <title>tRNAscan-SE: a program for improved detection of transfer RNA genes in genomic sequence.</title>
        <authorList>
            <person name="Lowe T.M."/>
            <person name="Eddy S.R."/>
        </authorList>
    </citation>
    <scope>NUCLEOTIDE SEQUENCE [LARGE SCALE GENOMIC DNA]</scope>
</reference>
<dbReference type="Proteomes" id="UP000694904">
    <property type="component" value="Chromosome X"/>
</dbReference>
<reference evidence="2" key="2">
    <citation type="journal article" date="2016" name="G3 (Bethesda)">
        <title>Genome Evolution in Three Species of Cactophilic Drosophila.</title>
        <authorList>
            <person name="Sanchez-Flores A."/>
            <person name="Penazola F."/>
            <person name="Carpinteyro-Ponce J."/>
            <person name="Nazario-Yepiz N."/>
            <person name="Abreu-Goodger C."/>
            <person name="Machado C.A."/>
            <person name="Markow T.A."/>
        </authorList>
    </citation>
    <scope>NUCLEOTIDE SEQUENCE [LARGE SCALE GENOMIC DNA]</scope>
</reference>
<evidence type="ECO:0000313" key="2">
    <source>
        <dbReference type="Proteomes" id="UP000694904"/>
    </source>
</evidence>
<dbReference type="GeneID" id="108618949"/>
<name>A0ABM1PTZ0_DROAR</name>
<feature type="region of interest" description="Disordered" evidence="1">
    <location>
        <begin position="278"/>
        <end position="319"/>
    </location>
</feature>
<sequence length="319" mass="37610">MCAPCRVHCCTLHTGCCRPPLEKLRPVDSYKWFQHCEEHNCRNCKKNSTDEDDGYTSDCDCICRRNRHIIEALSCLFKCSVQYMVSLLFKLAYQQVQPLQRFPRDRVWDVMEHVKAPYTELNDLEIYDSMYDRCGQPIDPLDADNINKIVRLMFLREVLTSDQRKYLMRLLRQLNEHAFCPVHLDLLLQTLQTIDLNKLVCGIRHQEQLSRRLYTVRQCQSICKLYNRVSTVDKRMVAQNRKKRRRKLKMSGTDAQTEEINNARQSVLNRQFCERKPADNVSDVTPPRSTIHRASGSKRYSSTISKRLSKRNRQSTLKM</sequence>
<gene>
    <name evidence="3" type="primary">LOC108618949</name>
</gene>
<feature type="compositionally biased region" description="Basic residues" evidence="1">
    <location>
        <begin position="240"/>
        <end position="249"/>
    </location>
</feature>
<dbReference type="RefSeq" id="XP_017870676.1">
    <property type="nucleotide sequence ID" value="XM_018015187.1"/>
</dbReference>
<evidence type="ECO:0000313" key="3">
    <source>
        <dbReference type="RefSeq" id="XP_017870676.1"/>
    </source>
</evidence>
<proteinExistence type="predicted"/>
<accession>A0ABM1PTZ0</accession>
<keyword evidence="2" id="KW-1185">Reference proteome</keyword>
<protein>
    <submittedName>
        <fullName evidence="3">Uncharacterized protein LOC108618949 isoform X1</fullName>
    </submittedName>
</protein>
<evidence type="ECO:0000256" key="1">
    <source>
        <dbReference type="SAM" id="MobiDB-lite"/>
    </source>
</evidence>